<dbReference type="InterPro" id="IPR053158">
    <property type="entry name" value="CapK_Type1_Caps_Biosynth"/>
</dbReference>
<organism evidence="1 2">
    <name type="scientific">Arcicella rigui</name>
    <dbReference type="NCBI Taxonomy" id="797020"/>
    <lineage>
        <taxon>Bacteria</taxon>
        <taxon>Pseudomonadati</taxon>
        <taxon>Bacteroidota</taxon>
        <taxon>Cytophagia</taxon>
        <taxon>Cytophagales</taxon>
        <taxon>Flectobacillaceae</taxon>
        <taxon>Arcicella</taxon>
    </lineage>
</organism>
<dbReference type="InterPro" id="IPR042099">
    <property type="entry name" value="ANL_N_sf"/>
</dbReference>
<keyword evidence="2" id="KW-1185">Reference proteome</keyword>
<evidence type="ECO:0008006" key="3">
    <source>
        <dbReference type="Google" id="ProtNLM"/>
    </source>
</evidence>
<dbReference type="RefSeq" id="WP_323298350.1">
    <property type="nucleotide sequence ID" value="NZ_JAYFUM010000024.1"/>
</dbReference>
<comment type="caution">
    <text evidence="1">The sequence shown here is derived from an EMBL/GenBank/DDBJ whole genome shotgun (WGS) entry which is preliminary data.</text>
</comment>
<sequence length="442" mass="50743">MIELIRKSKNFLIVEIALPIVDLFLGTKIHYYFCQIKQMNKWSAQEVQNWQNEQLHNLVNHFYSNTIYYRRLFDKIGLNPKDIKTKEDLVKIPLLNKDIIRDHYDELIPSNIASLPHKKASSGGSSGKTLKYLLDNNTWSYTTAIKIYSWQTSGYLYGDAYATIGSSSLFSPNPTLKQRFYHLFKNSLRISALNLSDEKISQLIPLLIKKRPKYLYGYAAALFLLAKYVNKNKIKLDSVKGCFPTAEMLTPEYRAEIEKAFGFVMDCYGARDGGITAYEINKGYYNVGYNSIAEVVDCYDKDTGKLLVTDLLSYSFPFLRYDLDDDVTLADSQQTYNYNGQVITKIMGRSPDIIRLANGHVLTGPAFQMMFGSFNVLAYRISKLDDLILQIEIQPNEMFTQDEENRLLGILKNHAGKECTVKLLKVKEFTPNKNGKRNYFIA</sequence>
<accession>A0ABU5QF16</accession>
<dbReference type="PANTHER" id="PTHR36932:SF1">
    <property type="entry name" value="CAPSULAR POLYSACCHARIDE BIOSYNTHESIS PROTEIN"/>
    <property type="match status" value="1"/>
</dbReference>
<protein>
    <recommendedName>
        <fullName evidence="3">Phenylacetate--CoA ligase family protein</fullName>
    </recommendedName>
</protein>
<dbReference type="EMBL" id="JAYFUM010000024">
    <property type="protein sequence ID" value="MEA5141193.1"/>
    <property type="molecule type" value="Genomic_DNA"/>
</dbReference>
<evidence type="ECO:0000313" key="1">
    <source>
        <dbReference type="EMBL" id="MEA5141193.1"/>
    </source>
</evidence>
<name>A0ABU5QF16_9BACT</name>
<dbReference type="PANTHER" id="PTHR36932">
    <property type="entry name" value="CAPSULAR POLYSACCHARIDE BIOSYNTHESIS PROTEIN"/>
    <property type="match status" value="1"/>
</dbReference>
<gene>
    <name evidence="1" type="ORF">VB248_18720</name>
</gene>
<proteinExistence type="predicted"/>
<dbReference type="SUPFAM" id="SSF56801">
    <property type="entry name" value="Acetyl-CoA synthetase-like"/>
    <property type="match status" value="1"/>
</dbReference>
<dbReference type="Proteomes" id="UP001302949">
    <property type="component" value="Unassembled WGS sequence"/>
</dbReference>
<evidence type="ECO:0000313" key="2">
    <source>
        <dbReference type="Proteomes" id="UP001302949"/>
    </source>
</evidence>
<reference evidence="1 2" key="1">
    <citation type="submission" date="2023-12" db="EMBL/GenBank/DDBJ databases">
        <title>Novel species of the genus Arcicella isolated from rivers.</title>
        <authorList>
            <person name="Lu H."/>
        </authorList>
    </citation>
    <scope>NUCLEOTIDE SEQUENCE [LARGE SCALE GENOMIC DNA]</scope>
    <source>
        <strain evidence="1 2">KCTC 23307</strain>
    </source>
</reference>
<dbReference type="Gene3D" id="3.40.50.12780">
    <property type="entry name" value="N-terminal domain of ligase-like"/>
    <property type="match status" value="1"/>
</dbReference>